<keyword evidence="1" id="KW-1133">Transmembrane helix</keyword>
<gene>
    <name evidence="2" type="ORF">ACFSR2_18030</name>
</gene>
<evidence type="ECO:0000313" key="2">
    <source>
        <dbReference type="EMBL" id="MFD2522804.1"/>
    </source>
</evidence>
<evidence type="ECO:0000256" key="1">
    <source>
        <dbReference type="SAM" id="Phobius"/>
    </source>
</evidence>
<dbReference type="RefSeq" id="WP_340239436.1">
    <property type="nucleotide sequence ID" value="NZ_JBBEWC010000013.1"/>
</dbReference>
<feature type="transmembrane region" description="Helical" evidence="1">
    <location>
        <begin position="26"/>
        <end position="48"/>
    </location>
</feature>
<organism evidence="2 3">
    <name type="scientific">Emticicia soli</name>
    <dbReference type="NCBI Taxonomy" id="2027878"/>
    <lineage>
        <taxon>Bacteria</taxon>
        <taxon>Pseudomonadati</taxon>
        <taxon>Bacteroidota</taxon>
        <taxon>Cytophagia</taxon>
        <taxon>Cytophagales</taxon>
        <taxon>Leadbetterellaceae</taxon>
        <taxon>Emticicia</taxon>
    </lineage>
</organism>
<keyword evidence="3" id="KW-1185">Reference proteome</keyword>
<evidence type="ECO:0008006" key="4">
    <source>
        <dbReference type="Google" id="ProtNLM"/>
    </source>
</evidence>
<dbReference type="EMBL" id="JBHULC010000022">
    <property type="protein sequence ID" value="MFD2522804.1"/>
    <property type="molecule type" value="Genomic_DNA"/>
</dbReference>
<name>A0ABW5JB79_9BACT</name>
<reference evidence="3" key="1">
    <citation type="journal article" date="2019" name="Int. J. Syst. Evol. Microbiol.">
        <title>The Global Catalogue of Microorganisms (GCM) 10K type strain sequencing project: providing services to taxonomists for standard genome sequencing and annotation.</title>
        <authorList>
            <consortium name="The Broad Institute Genomics Platform"/>
            <consortium name="The Broad Institute Genome Sequencing Center for Infectious Disease"/>
            <person name="Wu L."/>
            <person name="Ma J."/>
        </authorList>
    </citation>
    <scope>NUCLEOTIDE SEQUENCE [LARGE SCALE GENOMIC DNA]</scope>
    <source>
        <strain evidence="3">KCTC 52344</strain>
    </source>
</reference>
<keyword evidence="1" id="KW-0472">Membrane</keyword>
<protein>
    <recommendedName>
        <fullName evidence="4">Cytochrome c oxidase subunit 2A</fullName>
    </recommendedName>
</protein>
<keyword evidence="1" id="KW-0812">Transmembrane</keyword>
<comment type="caution">
    <text evidence="2">The sequence shown here is derived from an EMBL/GenBank/DDBJ whole genome shotgun (WGS) entry which is preliminary data.</text>
</comment>
<sequence length="49" mass="5602">MNKPLNDAPIEEDSEHAPILGTWRNVYILVAGALFVTIILFYLFTLYFA</sequence>
<proteinExistence type="predicted"/>
<evidence type="ECO:0000313" key="3">
    <source>
        <dbReference type="Proteomes" id="UP001597510"/>
    </source>
</evidence>
<accession>A0ABW5JB79</accession>
<dbReference type="Proteomes" id="UP001597510">
    <property type="component" value="Unassembled WGS sequence"/>
</dbReference>